<reference evidence="2 3" key="1">
    <citation type="journal article" date="2016" name="Nat. Commun.">
        <title>Thousands of microbial genomes shed light on interconnected biogeochemical processes in an aquifer system.</title>
        <authorList>
            <person name="Anantharaman K."/>
            <person name="Brown C.T."/>
            <person name="Hug L.A."/>
            <person name="Sharon I."/>
            <person name="Castelle C.J."/>
            <person name="Probst A.J."/>
            <person name="Thomas B.C."/>
            <person name="Singh A."/>
            <person name="Wilkins M.J."/>
            <person name="Karaoz U."/>
            <person name="Brodie E.L."/>
            <person name="Williams K.H."/>
            <person name="Hubbard S.S."/>
            <person name="Banfield J.F."/>
        </authorList>
    </citation>
    <scope>NUCLEOTIDE SEQUENCE [LARGE SCALE GENOMIC DNA]</scope>
</reference>
<keyword evidence="1" id="KW-0472">Membrane</keyword>
<dbReference type="EMBL" id="MGGW01000017">
    <property type="protein sequence ID" value="OGM54176.1"/>
    <property type="molecule type" value="Genomic_DNA"/>
</dbReference>
<keyword evidence="1" id="KW-0812">Transmembrane</keyword>
<dbReference type="Pfam" id="PF09826">
    <property type="entry name" value="Beta_propel"/>
    <property type="match status" value="1"/>
</dbReference>
<evidence type="ECO:0000313" key="3">
    <source>
        <dbReference type="Proteomes" id="UP000178603"/>
    </source>
</evidence>
<gene>
    <name evidence="2" type="ORF">A3E44_00640</name>
</gene>
<dbReference type="AlphaFoldDB" id="A0A1F8AQY4"/>
<evidence type="ECO:0000313" key="2">
    <source>
        <dbReference type="EMBL" id="OGM54176.1"/>
    </source>
</evidence>
<accession>A0A1F8AQY4</accession>
<dbReference type="Proteomes" id="UP000178603">
    <property type="component" value="Unassembled WGS sequence"/>
</dbReference>
<dbReference type="InterPro" id="IPR014441">
    <property type="entry name" value="UCP006425_b-propeller"/>
</dbReference>
<evidence type="ECO:0008006" key="4">
    <source>
        <dbReference type="Google" id="ProtNLM"/>
    </source>
</evidence>
<name>A0A1F8AQY4_9BACT</name>
<dbReference type="PIRSF" id="PIRSF006425">
    <property type="entry name" value="UCP006425_WD40"/>
    <property type="match status" value="1"/>
</dbReference>
<proteinExistence type="predicted"/>
<dbReference type="InterPro" id="IPR019198">
    <property type="entry name" value="Beta_propeller_containing"/>
</dbReference>
<evidence type="ECO:0000256" key="1">
    <source>
        <dbReference type="SAM" id="Phobius"/>
    </source>
</evidence>
<sequence>MKPSNKVLLLLGAGGVFALFLIGVVMILKVKPSFRPPAEPVMTGDQEIKLKKFASREELTKYIKAGESANFFTTTITGKFGTQEAAAPSGMGVDLDLREPSRYSQTNIQVTGVDEPDIVKTNGKQIFYSPNSQLGYQIDYYSFPQPDQSLSIIDAFPPENLAKKASIAASGNMLLWENILVIIDYNKITAYDVTRAASPSQLWKMDLAENTQVNTARLLGGEIYLITNSYIDTSNPCPRPLLNAQTGEFIIDCTDIYYPNKSTSSDSLYSILIIDPKTGQVRDSTTLIGSANCVVYVSQNYIYITYQIPIDFVGYFYGFLESRATDLFDSKTLERIRSLVTLDIGNQAKFVELENILSTYQFGLTDGERQKAENELTNRLNDYTEAHKRELTSTTIVRIDKENLDSNTLGVVPGSPLNQFSLDEFNGNLRIATNISTDFFSPSESANDVYVLNSSLQTIGSVENLGIGERIYSVRFVGNVGYVVTFRQIDPFYTIDLSDPTYPKKAGELKIPGFSSYLHPIDERFVLGVGNENSQVKLSLFDVSDIANPREVSKYSLSEGWTEISNNHHAFLLDTLHKLFFVPSGSNAYIFSYAGSEISLQKALTGVAANRAIYIDNYLYILGSDTVTVLREDDFKLVNSLELRP</sequence>
<organism evidence="2 3">
    <name type="scientific">Candidatus Woesebacteria bacterium RIFCSPHIGHO2_12_FULL_41_24</name>
    <dbReference type="NCBI Taxonomy" id="1802510"/>
    <lineage>
        <taxon>Bacteria</taxon>
        <taxon>Candidatus Woeseibacteriota</taxon>
    </lineage>
</organism>
<comment type="caution">
    <text evidence="2">The sequence shown here is derived from an EMBL/GenBank/DDBJ whole genome shotgun (WGS) entry which is preliminary data.</text>
</comment>
<feature type="transmembrane region" description="Helical" evidence="1">
    <location>
        <begin position="7"/>
        <end position="28"/>
    </location>
</feature>
<protein>
    <recommendedName>
        <fullName evidence="4">Beta propeller domain-containing protein</fullName>
    </recommendedName>
</protein>
<keyword evidence="1" id="KW-1133">Transmembrane helix</keyword>